<feature type="region of interest" description="Disordered" evidence="1">
    <location>
        <begin position="149"/>
        <end position="179"/>
    </location>
</feature>
<dbReference type="EMBL" id="JAJSOW010000101">
    <property type="protein sequence ID" value="KAI9180088.1"/>
    <property type="molecule type" value="Genomic_DNA"/>
</dbReference>
<reference evidence="2" key="1">
    <citation type="journal article" date="2022" name="Plant J.">
        <title>Strategies of tolerance reflected in two North American maple genomes.</title>
        <authorList>
            <person name="McEvoy S.L."/>
            <person name="Sezen U.U."/>
            <person name="Trouern-Trend A."/>
            <person name="McMahon S.M."/>
            <person name="Schaberg P.G."/>
            <person name="Yang J."/>
            <person name="Wegrzyn J.L."/>
            <person name="Swenson N.G."/>
        </authorList>
    </citation>
    <scope>NUCLEOTIDE SEQUENCE</scope>
    <source>
        <strain evidence="2">91603</strain>
    </source>
</reference>
<proteinExistence type="predicted"/>
<feature type="compositionally biased region" description="Low complexity" evidence="1">
    <location>
        <begin position="162"/>
        <end position="179"/>
    </location>
</feature>
<keyword evidence="3" id="KW-1185">Reference proteome</keyword>
<evidence type="ECO:0000256" key="1">
    <source>
        <dbReference type="SAM" id="MobiDB-lite"/>
    </source>
</evidence>
<organism evidence="2 3">
    <name type="scientific">Acer negundo</name>
    <name type="common">Box elder</name>
    <dbReference type="NCBI Taxonomy" id="4023"/>
    <lineage>
        <taxon>Eukaryota</taxon>
        <taxon>Viridiplantae</taxon>
        <taxon>Streptophyta</taxon>
        <taxon>Embryophyta</taxon>
        <taxon>Tracheophyta</taxon>
        <taxon>Spermatophyta</taxon>
        <taxon>Magnoliopsida</taxon>
        <taxon>eudicotyledons</taxon>
        <taxon>Gunneridae</taxon>
        <taxon>Pentapetalae</taxon>
        <taxon>rosids</taxon>
        <taxon>malvids</taxon>
        <taxon>Sapindales</taxon>
        <taxon>Sapindaceae</taxon>
        <taxon>Hippocastanoideae</taxon>
        <taxon>Acereae</taxon>
        <taxon>Acer</taxon>
    </lineage>
</organism>
<name>A0AAD5IX39_ACENE</name>
<comment type="caution">
    <text evidence="2">The sequence shown here is derived from an EMBL/GenBank/DDBJ whole genome shotgun (WGS) entry which is preliminary data.</text>
</comment>
<accession>A0AAD5IX39</accession>
<protein>
    <submittedName>
        <fullName evidence="2">Uncharacterized protein</fullName>
    </submittedName>
</protein>
<gene>
    <name evidence="2" type="ORF">LWI28_001044</name>
</gene>
<dbReference type="Proteomes" id="UP001064489">
    <property type="component" value="Chromosome 4"/>
</dbReference>
<reference evidence="2" key="2">
    <citation type="submission" date="2023-02" db="EMBL/GenBank/DDBJ databases">
        <authorList>
            <person name="Swenson N.G."/>
            <person name="Wegrzyn J.L."/>
            <person name="Mcevoy S.L."/>
        </authorList>
    </citation>
    <scope>NUCLEOTIDE SEQUENCE</scope>
    <source>
        <strain evidence="2">91603</strain>
        <tissue evidence="2">Leaf</tissue>
    </source>
</reference>
<evidence type="ECO:0000313" key="2">
    <source>
        <dbReference type="EMBL" id="KAI9180088.1"/>
    </source>
</evidence>
<dbReference type="AlphaFoldDB" id="A0AAD5IX39"/>
<evidence type="ECO:0000313" key="3">
    <source>
        <dbReference type="Proteomes" id="UP001064489"/>
    </source>
</evidence>
<sequence>MADIDKRKQVEATESNYVLKTHNNNSLNIGPDPYGEKPFVFGGEREVNVHQEILMKHPSSGDTTGLKKSSLKGRANLRSVLGNIRECGRFLESWNVTKRRELSANIRCKREALRVANRAAIPVLWRVINHFEQQLNCTMDIEKRGIDSYRRASDQRHRPPRSRSTPSSKLSSSFSRSMPPQKKLELRWKLELLDAATKGAGVAVEARVARCCHRRSWSYGGN</sequence>